<organism evidence="2 3">
    <name type="scientific">Nitrosomonas mobilis</name>
    <dbReference type="NCBI Taxonomy" id="51642"/>
    <lineage>
        <taxon>Bacteria</taxon>
        <taxon>Pseudomonadati</taxon>
        <taxon>Pseudomonadota</taxon>
        <taxon>Betaproteobacteria</taxon>
        <taxon>Nitrosomonadales</taxon>
        <taxon>Nitrosomonadaceae</taxon>
        <taxon>Nitrosomonas</taxon>
    </lineage>
</organism>
<dbReference type="Proteomes" id="UP000198729">
    <property type="component" value="Unassembled WGS sequence"/>
</dbReference>
<feature type="compositionally biased region" description="Basic residues" evidence="1">
    <location>
        <begin position="55"/>
        <end position="65"/>
    </location>
</feature>
<evidence type="ECO:0000256" key="1">
    <source>
        <dbReference type="SAM" id="MobiDB-lite"/>
    </source>
</evidence>
<dbReference type="STRING" id="51642.NSMM_150069"/>
<proteinExistence type="predicted"/>
<keyword evidence="3" id="KW-1185">Reference proteome</keyword>
<feature type="region of interest" description="Disordered" evidence="1">
    <location>
        <begin position="25"/>
        <end position="65"/>
    </location>
</feature>
<evidence type="ECO:0000313" key="3">
    <source>
        <dbReference type="Proteomes" id="UP000198729"/>
    </source>
</evidence>
<protein>
    <submittedName>
        <fullName evidence="2">Uncharacterized protein</fullName>
    </submittedName>
</protein>
<dbReference type="RefSeq" id="WP_090283718.1">
    <property type="nucleotide sequence ID" value="NZ_FMWO01000020.1"/>
</dbReference>
<dbReference type="AlphaFoldDB" id="A0A1G5SCR3"/>
<feature type="compositionally biased region" description="Basic and acidic residues" evidence="1">
    <location>
        <begin position="30"/>
        <end position="41"/>
    </location>
</feature>
<reference evidence="2 3" key="1">
    <citation type="submission" date="2016-10" db="EMBL/GenBank/DDBJ databases">
        <authorList>
            <person name="de Groot N.N."/>
        </authorList>
    </citation>
    <scope>NUCLEOTIDE SEQUENCE [LARGE SCALE GENOMIC DNA]</scope>
    <source>
        <strain evidence="2">1</strain>
    </source>
</reference>
<gene>
    <name evidence="2" type="ORF">NSMM_150069</name>
</gene>
<sequence length="65" mass="7620">MIFLSTDKTLQEVKKHYLDSLARRNLSSHSVEKQADPDKVTVRTQESSLPDAQWHRSKTARFSRY</sequence>
<name>A0A1G5SCR3_9PROT</name>
<dbReference type="EMBL" id="FMWO01000020">
    <property type="protein sequence ID" value="SCZ84331.1"/>
    <property type="molecule type" value="Genomic_DNA"/>
</dbReference>
<accession>A0A1G5SCR3</accession>
<evidence type="ECO:0000313" key="2">
    <source>
        <dbReference type="EMBL" id="SCZ84331.1"/>
    </source>
</evidence>